<evidence type="ECO:0000313" key="4">
    <source>
        <dbReference type="Proteomes" id="UP000559256"/>
    </source>
</evidence>
<evidence type="ECO:0000256" key="1">
    <source>
        <dbReference type="SAM" id="MobiDB-lite"/>
    </source>
</evidence>
<organism evidence="3 4">
    <name type="scientific">Tetrapyrgos nigripes</name>
    <dbReference type="NCBI Taxonomy" id="182062"/>
    <lineage>
        <taxon>Eukaryota</taxon>
        <taxon>Fungi</taxon>
        <taxon>Dikarya</taxon>
        <taxon>Basidiomycota</taxon>
        <taxon>Agaricomycotina</taxon>
        <taxon>Agaricomycetes</taxon>
        <taxon>Agaricomycetidae</taxon>
        <taxon>Agaricales</taxon>
        <taxon>Marasmiineae</taxon>
        <taxon>Marasmiaceae</taxon>
        <taxon>Tetrapyrgos</taxon>
    </lineage>
</organism>
<feature type="region of interest" description="Disordered" evidence="1">
    <location>
        <begin position="334"/>
        <end position="367"/>
    </location>
</feature>
<dbReference type="EMBL" id="JAACJM010000042">
    <property type="protein sequence ID" value="KAF5361170.1"/>
    <property type="molecule type" value="Genomic_DNA"/>
</dbReference>
<feature type="compositionally biased region" description="Polar residues" evidence="1">
    <location>
        <begin position="100"/>
        <end position="113"/>
    </location>
</feature>
<accession>A0A8H5GAF5</accession>
<feature type="compositionally biased region" description="Polar residues" evidence="1">
    <location>
        <begin position="334"/>
        <end position="343"/>
    </location>
</feature>
<feature type="transmembrane region" description="Helical" evidence="2">
    <location>
        <begin position="205"/>
        <end position="228"/>
    </location>
</feature>
<dbReference type="Proteomes" id="UP000559256">
    <property type="component" value="Unassembled WGS sequence"/>
</dbReference>
<comment type="caution">
    <text evidence="3">The sequence shown here is derived from an EMBL/GenBank/DDBJ whole genome shotgun (WGS) entry which is preliminary data.</text>
</comment>
<keyword evidence="2" id="KW-0812">Transmembrane</keyword>
<keyword evidence="4" id="KW-1185">Reference proteome</keyword>
<keyword evidence="2" id="KW-1133">Transmembrane helix</keyword>
<feature type="compositionally biased region" description="Low complexity" evidence="1">
    <location>
        <begin position="344"/>
        <end position="353"/>
    </location>
</feature>
<proteinExistence type="predicted"/>
<feature type="compositionally biased region" description="Low complexity" evidence="1">
    <location>
        <begin position="119"/>
        <end position="130"/>
    </location>
</feature>
<feature type="region of interest" description="Disordered" evidence="1">
    <location>
        <begin position="66"/>
        <end position="167"/>
    </location>
</feature>
<sequence>MTTQSGLNCKLAIGAIRIAECCQLGLIRGSQCEEVSSPTTTPIKVAPRPNEASILGGIFKSEFGGRGRATAAVPTSKPGEESASSSSSSPPQINPPVTEGASSSSPSLQTMSVSDPILPSSTTSPKPSVTGGARSLPSQTMSVSDPILPSPTTSANPPITGGAGSSPSFQIMSVSPPILTSPTTSANPPVTEDAGSSSSSPKLNIILPSVICSLVLLVIIFVIMSCCYHRTKRPRSTTMSDVVRDAAEPSLSDPNIIHPYDLKIDDQVLQPHVPELFPGESTQTRPNDLDSIIVGRRGIFERLLWRNGTNHSELPRPYELKGDLLPLASQDAALTSKTQPNRASISPSPSISRPRPRSVAQTESTGRQIRLREKADALRSQVSGYERDTLVARDEEIRRLREHIQILEIQDNSHWARGLTDDPPPSYRA</sequence>
<dbReference type="AlphaFoldDB" id="A0A8H5GAF5"/>
<evidence type="ECO:0000313" key="3">
    <source>
        <dbReference type="EMBL" id="KAF5361170.1"/>
    </source>
</evidence>
<protein>
    <submittedName>
        <fullName evidence="3">Uncharacterized protein</fullName>
    </submittedName>
</protein>
<keyword evidence="2" id="KW-0472">Membrane</keyword>
<name>A0A8H5GAF5_9AGAR</name>
<feature type="region of interest" description="Disordered" evidence="1">
    <location>
        <begin position="179"/>
        <end position="199"/>
    </location>
</feature>
<gene>
    <name evidence="3" type="ORF">D9758_009068</name>
</gene>
<reference evidence="3 4" key="1">
    <citation type="journal article" date="2020" name="ISME J.">
        <title>Uncovering the hidden diversity of litter-decomposition mechanisms in mushroom-forming fungi.</title>
        <authorList>
            <person name="Floudas D."/>
            <person name="Bentzer J."/>
            <person name="Ahren D."/>
            <person name="Johansson T."/>
            <person name="Persson P."/>
            <person name="Tunlid A."/>
        </authorList>
    </citation>
    <scope>NUCLEOTIDE SEQUENCE [LARGE SCALE GENOMIC DNA]</scope>
    <source>
        <strain evidence="3 4">CBS 291.85</strain>
    </source>
</reference>
<evidence type="ECO:0000256" key="2">
    <source>
        <dbReference type="SAM" id="Phobius"/>
    </source>
</evidence>